<keyword evidence="8" id="KW-1185">Reference proteome</keyword>
<feature type="domain" description="WRKY" evidence="6">
    <location>
        <begin position="169"/>
        <end position="231"/>
    </location>
</feature>
<sequence length="298" mass="34007">VNKKSITNIYVNKYKRGQTTKFYSHTMEEILSKIFNGINLVEELKFNLSAQESPESLSSSLGSISTLFRDANERLGILLERKNAFVPNQPEPKPVQVSGLDQMMMQIEPGLKQDHRVRERVIRLRLGPDDSGPGCAFSTPRPRRRKKDGAVETVLVAAARMVNMGTPPDDNYVWRKYGQKEILGSRYPRSYYRCNHQKVYKCPAKKQVQRLDEDPYMLRVTYRSSHTCQFSTTSSFSSTATTPVNYGPNVHNMADLMFENTDSVIPFCEPNFNNDSLVPGAASYEDSWKSTWQSYDMS</sequence>
<evidence type="ECO:0000256" key="3">
    <source>
        <dbReference type="ARBA" id="ARBA00023125"/>
    </source>
</evidence>
<dbReference type="SUPFAM" id="SSF118290">
    <property type="entry name" value="WRKY DNA-binding domain"/>
    <property type="match status" value="1"/>
</dbReference>
<keyword evidence="2" id="KW-0805">Transcription regulation</keyword>
<dbReference type="InterPro" id="IPR003657">
    <property type="entry name" value="WRKY_dom"/>
</dbReference>
<organism evidence="7 8">
    <name type="scientific">Brassica napus</name>
    <name type="common">Rape</name>
    <dbReference type="NCBI Taxonomy" id="3708"/>
    <lineage>
        <taxon>Eukaryota</taxon>
        <taxon>Viridiplantae</taxon>
        <taxon>Streptophyta</taxon>
        <taxon>Embryophyta</taxon>
        <taxon>Tracheophyta</taxon>
        <taxon>Spermatophyta</taxon>
        <taxon>Magnoliopsida</taxon>
        <taxon>eudicotyledons</taxon>
        <taxon>Gunneridae</taxon>
        <taxon>Pentapetalae</taxon>
        <taxon>rosids</taxon>
        <taxon>malvids</taxon>
        <taxon>Brassicales</taxon>
        <taxon>Brassicaceae</taxon>
        <taxon>Brassiceae</taxon>
        <taxon>Brassica</taxon>
    </lineage>
</organism>
<evidence type="ECO:0000256" key="1">
    <source>
        <dbReference type="ARBA" id="ARBA00004123"/>
    </source>
</evidence>
<evidence type="ECO:0000313" key="7">
    <source>
        <dbReference type="EMBL" id="KAH0873926.1"/>
    </source>
</evidence>
<comment type="caution">
    <text evidence="7">The sequence shown here is derived from an EMBL/GenBank/DDBJ whole genome shotgun (WGS) entry which is preliminary data.</text>
</comment>
<dbReference type="InterPro" id="IPR036576">
    <property type="entry name" value="WRKY_dom_sf"/>
</dbReference>
<dbReference type="InterPro" id="IPR044810">
    <property type="entry name" value="WRKY_plant"/>
</dbReference>
<keyword evidence="3" id="KW-0238">DNA-binding</keyword>
<accession>A0ABQ7Z170</accession>
<dbReference type="PANTHER" id="PTHR32096:SF146">
    <property type="entry name" value="WRKY TRANSCRIPTION FACTOR 19-RELATED"/>
    <property type="match status" value="1"/>
</dbReference>
<dbReference type="PANTHER" id="PTHR32096">
    <property type="entry name" value="WRKY TRANSCRIPTION FACTOR 30-RELATED-RELATED"/>
    <property type="match status" value="1"/>
</dbReference>
<dbReference type="PROSITE" id="PS50811">
    <property type="entry name" value="WRKY"/>
    <property type="match status" value="1"/>
</dbReference>
<dbReference type="SMART" id="SM00774">
    <property type="entry name" value="WRKY"/>
    <property type="match status" value="1"/>
</dbReference>
<evidence type="ECO:0000313" key="8">
    <source>
        <dbReference type="Proteomes" id="UP000824890"/>
    </source>
</evidence>
<evidence type="ECO:0000256" key="5">
    <source>
        <dbReference type="ARBA" id="ARBA00023242"/>
    </source>
</evidence>
<evidence type="ECO:0000259" key="6">
    <source>
        <dbReference type="PROSITE" id="PS50811"/>
    </source>
</evidence>
<comment type="subcellular location">
    <subcellularLocation>
        <location evidence="1">Nucleus</location>
    </subcellularLocation>
</comment>
<dbReference type="EMBL" id="JAGKQM010000016">
    <property type="protein sequence ID" value="KAH0873926.1"/>
    <property type="molecule type" value="Genomic_DNA"/>
</dbReference>
<reference evidence="7 8" key="1">
    <citation type="submission" date="2021-05" db="EMBL/GenBank/DDBJ databases">
        <title>Genome Assembly of Synthetic Allotetraploid Brassica napus Reveals Homoeologous Exchanges between Subgenomes.</title>
        <authorList>
            <person name="Davis J.T."/>
        </authorList>
    </citation>
    <scope>NUCLEOTIDE SEQUENCE [LARGE SCALE GENOMIC DNA]</scope>
    <source>
        <strain evidence="8">cv. Da-Ae</strain>
        <tissue evidence="7">Seedling</tissue>
    </source>
</reference>
<keyword evidence="5" id="KW-0539">Nucleus</keyword>
<gene>
    <name evidence="7" type="ORF">HID58_071288</name>
</gene>
<evidence type="ECO:0000256" key="4">
    <source>
        <dbReference type="ARBA" id="ARBA00023163"/>
    </source>
</evidence>
<dbReference type="Gene3D" id="2.20.25.80">
    <property type="entry name" value="WRKY domain"/>
    <property type="match status" value="1"/>
</dbReference>
<name>A0ABQ7Z170_BRANA</name>
<dbReference type="Proteomes" id="UP000824890">
    <property type="component" value="Unassembled WGS sequence"/>
</dbReference>
<proteinExistence type="predicted"/>
<protein>
    <recommendedName>
        <fullName evidence="6">WRKY domain-containing protein</fullName>
    </recommendedName>
</protein>
<dbReference type="Pfam" id="PF03106">
    <property type="entry name" value="WRKY"/>
    <property type="match status" value="1"/>
</dbReference>
<feature type="non-terminal residue" evidence="7">
    <location>
        <position position="1"/>
    </location>
</feature>
<evidence type="ECO:0000256" key="2">
    <source>
        <dbReference type="ARBA" id="ARBA00023015"/>
    </source>
</evidence>
<keyword evidence="4" id="KW-0804">Transcription</keyword>